<dbReference type="PANTHER" id="PTHR33164">
    <property type="entry name" value="TRANSCRIPTIONAL REGULATOR, MARR FAMILY"/>
    <property type="match status" value="1"/>
</dbReference>
<dbReference type="InterPro" id="IPR036390">
    <property type="entry name" value="WH_DNA-bd_sf"/>
</dbReference>
<dbReference type="Pfam" id="PF12802">
    <property type="entry name" value="MarR_2"/>
    <property type="match status" value="1"/>
</dbReference>
<dbReference type="AlphaFoldDB" id="A0A9W6LWU5"/>
<keyword evidence="3" id="KW-1185">Reference proteome</keyword>
<dbReference type="SUPFAM" id="SSF46785">
    <property type="entry name" value="Winged helix' DNA-binding domain"/>
    <property type="match status" value="1"/>
</dbReference>
<dbReference type="Proteomes" id="UP001142462">
    <property type="component" value="Unassembled WGS sequence"/>
</dbReference>
<dbReference type="InterPro" id="IPR039422">
    <property type="entry name" value="MarR/SlyA-like"/>
</dbReference>
<dbReference type="GO" id="GO:0006950">
    <property type="term" value="P:response to stress"/>
    <property type="evidence" value="ECO:0007669"/>
    <property type="project" value="TreeGrafter"/>
</dbReference>
<dbReference type="InterPro" id="IPR000835">
    <property type="entry name" value="HTH_MarR-typ"/>
</dbReference>
<feature type="domain" description="HTH marR-type" evidence="1">
    <location>
        <begin position="20"/>
        <end position="163"/>
    </location>
</feature>
<evidence type="ECO:0000313" key="3">
    <source>
        <dbReference type="Proteomes" id="UP001142462"/>
    </source>
</evidence>
<reference evidence="2" key="2">
    <citation type="submission" date="2023-01" db="EMBL/GenBank/DDBJ databases">
        <authorList>
            <person name="Sun Q."/>
            <person name="Evtushenko L."/>
        </authorList>
    </citation>
    <scope>NUCLEOTIDE SEQUENCE</scope>
    <source>
        <strain evidence="2">VKM Ac-1020</strain>
    </source>
</reference>
<dbReference type="InterPro" id="IPR036388">
    <property type="entry name" value="WH-like_DNA-bd_sf"/>
</dbReference>
<dbReference type="PANTHER" id="PTHR33164:SF99">
    <property type="entry name" value="MARR FAMILY REGULATORY PROTEIN"/>
    <property type="match status" value="1"/>
</dbReference>
<dbReference type="GO" id="GO:0003700">
    <property type="term" value="F:DNA-binding transcription factor activity"/>
    <property type="evidence" value="ECO:0007669"/>
    <property type="project" value="InterPro"/>
</dbReference>
<gene>
    <name evidence="2" type="ORF">GCM10017576_19420</name>
</gene>
<reference evidence="2" key="1">
    <citation type="journal article" date="2014" name="Int. J. Syst. Evol. Microbiol.">
        <title>Complete genome sequence of Corynebacterium casei LMG S-19264T (=DSM 44701T), isolated from a smear-ripened cheese.</title>
        <authorList>
            <consortium name="US DOE Joint Genome Institute (JGI-PGF)"/>
            <person name="Walter F."/>
            <person name="Albersmeier A."/>
            <person name="Kalinowski J."/>
            <person name="Ruckert C."/>
        </authorList>
    </citation>
    <scope>NUCLEOTIDE SEQUENCE</scope>
    <source>
        <strain evidence="2">VKM Ac-1020</strain>
    </source>
</reference>
<evidence type="ECO:0000259" key="1">
    <source>
        <dbReference type="PROSITE" id="PS50995"/>
    </source>
</evidence>
<comment type="caution">
    <text evidence="2">The sequence shown here is derived from an EMBL/GenBank/DDBJ whole genome shotgun (WGS) entry which is preliminary data.</text>
</comment>
<dbReference type="PRINTS" id="PR00598">
    <property type="entry name" value="HTHMARR"/>
</dbReference>
<proteinExistence type="predicted"/>
<protein>
    <submittedName>
        <fullName evidence="2">MarR family transcriptional regulator</fullName>
    </submittedName>
</protein>
<organism evidence="2 3">
    <name type="scientific">Microbacterium barkeri</name>
    <dbReference type="NCBI Taxonomy" id="33917"/>
    <lineage>
        <taxon>Bacteria</taxon>
        <taxon>Bacillati</taxon>
        <taxon>Actinomycetota</taxon>
        <taxon>Actinomycetes</taxon>
        <taxon>Micrococcales</taxon>
        <taxon>Microbacteriaceae</taxon>
        <taxon>Microbacterium</taxon>
    </lineage>
</organism>
<evidence type="ECO:0000313" key="2">
    <source>
        <dbReference type="EMBL" id="GLJ61812.1"/>
    </source>
</evidence>
<sequence>MLDPRVIDPDEELVQRAHLTDDELAQVVRVLEALQTWRNAERAMSEASRRYMKLGETDMRALRYIIASQRHGAVVTPSSIAAHLGISTASTTKLLDRLAAGDHIRRLPHPHDRRSLAIEVTEETRASARASVGRTHARRFDVAAALAPDEREVVIRFLEALAATAPAPDAPE</sequence>
<dbReference type="SMART" id="SM00347">
    <property type="entry name" value="HTH_MARR"/>
    <property type="match status" value="1"/>
</dbReference>
<dbReference type="EMBL" id="BSEJ01000008">
    <property type="protein sequence ID" value="GLJ61812.1"/>
    <property type="molecule type" value="Genomic_DNA"/>
</dbReference>
<name>A0A9W6LWU5_9MICO</name>
<dbReference type="Gene3D" id="1.10.10.10">
    <property type="entry name" value="Winged helix-like DNA-binding domain superfamily/Winged helix DNA-binding domain"/>
    <property type="match status" value="1"/>
</dbReference>
<dbReference type="PROSITE" id="PS50995">
    <property type="entry name" value="HTH_MARR_2"/>
    <property type="match status" value="1"/>
</dbReference>
<accession>A0A9W6LWU5</accession>